<evidence type="ECO:0000313" key="2">
    <source>
        <dbReference type="Proteomes" id="UP000176631"/>
    </source>
</evidence>
<dbReference type="STRING" id="1802593.A2172_04125"/>
<name>A0A1G1W7R3_9BACT</name>
<dbReference type="EMBL" id="MHCP01000025">
    <property type="protein sequence ID" value="OGY23387.1"/>
    <property type="molecule type" value="Genomic_DNA"/>
</dbReference>
<sequence>MRKQPRTIEVSFTVEAKKQGRRNRFVYETVFPERIQVGGTNYVRRDTLLRGEEGERLARINETAAKHHKKGHPDVFFVNYMHVAVYTPEN</sequence>
<evidence type="ECO:0000313" key="1">
    <source>
        <dbReference type="EMBL" id="OGY23387.1"/>
    </source>
</evidence>
<protein>
    <submittedName>
        <fullName evidence="1">Uncharacterized protein</fullName>
    </submittedName>
</protein>
<reference evidence="1 2" key="1">
    <citation type="journal article" date="2016" name="Nat. Commun.">
        <title>Thousands of microbial genomes shed light on interconnected biogeochemical processes in an aquifer system.</title>
        <authorList>
            <person name="Anantharaman K."/>
            <person name="Brown C.T."/>
            <person name="Hug L.A."/>
            <person name="Sharon I."/>
            <person name="Castelle C.J."/>
            <person name="Probst A.J."/>
            <person name="Thomas B.C."/>
            <person name="Singh A."/>
            <person name="Wilkins M.J."/>
            <person name="Karaoz U."/>
            <person name="Brodie E.L."/>
            <person name="Williams K.H."/>
            <person name="Hubbard S.S."/>
            <person name="Banfield J.F."/>
        </authorList>
    </citation>
    <scope>NUCLEOTIDE SEQUENCE [LARGE SCALE GENOMIC DNA]</scope>
</reference>
<organism evidence="1 2">
    <name type="scientific">Candidatus Woykebacteria bacterium RBG_13_40_15</name>
    <dbReference type="NCBI Taxonomy" id="1802593"/>
    <lineage>
        <taxon>Bacteria</taxon>
        <taxon>Candidatus Woykeibacteriota</taxon>
    </lineage>
</organism>
<dbReference type="AlphaFoldDB" id="A0A1G1W7R3"/>
<accession>A0A1G1W7R3</accession>
<gene>
    <name evidence="1" type="ORF">A2172_04125</name>
</gene>
<proteinExistence type="predicted"/>
<dbReference type="Proteomes" id="UP000176631">
    <property type="component" value="Unassembled WGS sequence"/>
</dbReference>
<comment type="caution">
    <text evidence="1">The sequence shown here is derived from an EMBL/GenBank/DDBJ whole genome shotgun (WGS) entry which is preliminary data.</text>
</comment>